<evidence type="ECO:0000313" key="3">
    <source>
        <dbReference type="EMBL" id="AEV30806.1"/>
    </source>
</evidence>
<dbReference type="EMBL" id="CP003155">
    <property type="protein sequence ID" value="AEV30806.1"/>
    <property type="molecule type" value="Genomic_DNA"/>
</dbReference>
<dbReference type="Gene3D" id="3.40.50.1820">
    <property type="entry name" value="alpha/beta hydrolase"/>
    <property type="match status" value="1"/>
</dbReference>
<dbReference type="SUPFAM" id="SSF53474">
    <property type="entry name" value="alpha/beta-Hydrolases"/>
    <property type="match status" value="1"/>
</dbReference>
<protein>
    <recommendedName>
        <fullName evidence="2">Alpha/beta hydrolase fold-5 domain-containing protein</fullName>
    </recommendedName>
</protein>
<accession>G8QYF9</accession>
<name>G8QYF9_SPHPG</name>
<dbReference type="Pfam" id="PF12695">
    <property type="entry name" value="Abhydrolase_5"/>
    <property type="match status" value="1"/>
</dbReference>
<feature type="domain" description="Alpha/beta hydrolase fold-5" evidence="2">
    <location>
        <begin position="68"/>
        <end position="234"/>
    </location>
</feature>
<evidence type="ECO:0000259" key="2">
    <source>
        <dbReference type="Pfam" id="PF12695"/>
    </source>
</evidence>
<reference evidence="3 4" key="1">
    <citation type="submission" date="2011-11" db="EMBL/GenBank/DDBJ databases">
        <title>Complete sequence of Spirochaeta sp. grapes.</title>
        <authorList>
            <consortium name="US DOE Joint Genome Institute"/>
            <person name="Lucas S."/>
            <person name="Han J."/>
            <person name="Lapidus A."/>
            <person name="Cheng J.-F."/>
            <person name="Goodwin L."/>
            <person name="Pitluck S."/>
            <person name="Peters L."/>
            <person name="Ovchinnikova G."/>
            <person name="Munk A.C."/>
            <person name="Detter J.C."/>
            <person name="Han C."/>
            <person name="Tapia R."/>
            <person name="Land M."/>
            <person name="Hauser L."/>
            <person name="Kyrpides N."/>
            <person name="Ivanova N."/>
            <person name="Pagani I."/>
            <person name="Ritalahtilisa K."/>
            <person name="Loeffler F."/>
            <person name="Woyke T."/>
        </authorList>
    </citation>
    <scope>NUCLEOTIDE SEQUENCE [LARGE SCALE GENOMIC DNA]</scope>
    <source>
        <strain evidence="4">ATCC BAA-1885 / DSM 22778 / Grapes</strain>
    </source>
</reference>
<sequence length="247" mass="27234">MKKKSFFTCVSTLLFLIALTTGTFTSCAFYKPLEEPFYQKTLFTLTEKTGDWITVKPLAYEGMQKKHGIVFYPGALVEPEAYMPLAQEIAYEAQVLVVIVPMPFDLAVLAPQRGAKVPEAFPNVTTWFAAGHSLGGAMAATLVEKHQQVFSGLILLAAYPAKSNDLSLSRLPVLSLSAQFDLLATDEKIEKAQSLLPADTRYVTIVGGNHAQFGNYGKQKGDGTALIEPEEQWEFTANEITEFLREL</sequence>
<evidence type="ECO:0000313" key="4">
    <source>
        <dbReference type="Proteomes" id="UP000005632"/>
    </source>
</evidence>
<feature type="chain" id="PRO_5003515349" description="Alpha/beta hydrolase fold-5 domain-containing protein" evidence="1">
    <location>
        <begin position="29"/>
        <end position="247"/>
    </location>
</feature>
<dbReference type="eggNOG" id="COG1073">
    <property type="taxonomic scope" value="Bacteria"/>
</dbReference>
<dbReference type="InterPro" id="IPR029059">
    <property type="entry name" value="AB_hydrolase_5"/>
</dbReference>
<dbReference type="InterPro" id="IPR029058">
    <property type="entry name" value="AB_hydrolase_fold"/>
</dbReference>
<evidence type="ECO:0000256" key="1">
    <source>
        <dbReference type="SAM" id="SignalP"/>
    </source>
</evidence>
<dbReference type="RefSeq" id="WP_014271645.1">
    <property type="nucleotide sequence ID" value="NC_016633.1"/>
</dbReference>
<proteinExistence type="predicted"/>
<feature type="signal peptide" evidence="1">
    <location>
        <begin position="1"/>
        <end position="28"/>
    </location>
</feature>
<dbReference type="GO" id="GO:0016787">
    <property type="term" value="F:hydrolase activity"/>
    <property type="evidence" value="ECO:0007669"/>
    <property type="project" value="InterPro"/>
</dbReference>
<dbReference type="PROSITE" id="PS51257">
    <property type="entry name" value="PROKAR_LIPOPROTEIN"/>
    <property type="match status" value="1"/>
</dbReference>
<organism evidence="3 4">
    <name type="scientific">Sphaerochaeta pleomorpha (strain ATCC BAA-1885 / DSM 22778 / Grapes)</name>
    <dbReference type="NCBI Taxonomy" id="158190"/>
    <lineage>
        <taxon>Bacteria</taxon>
        <taxon>Pseudomonadati</taxon>
        <taxon>Spirochaetota</taxon>
        <taxon>Spirochaetia</taxon>
        <taxon>Spirochaetales</taxon>
        <taxon>Sphaerochaetaceae</taxon>
        <taxon>Sphaerochaeta</taxon>
    </lineage>
</organism>
<gene>
    <name evidence="3" type="ordered locus">SpiGrapes_3059</name>
</gene>
<dbReference type="AlphaFoldDB" id="G8QYF9"/>
<keyword evidence="1" id="KW-0732">Signal</keyword>
<dbReference type="HOGENOM" id="CLU_077889_0_0_12"/>
<dbReference type="STRING" id="158190.SpiGrapes_3059"/>
<dbReference type="KEGG" id="sgp:SpiGrapes_3059"/>
<dbReference type="Proteomes" id="UP000005632">
    <property type="component" value="Chromosome"/>
</dbReference>
<keyword evidence="4" id="KW-1185">Reference proteome</keyword>